<reference evidence="10" key="1">
    <citation type="submission" date="2020-05" db="EMBL/GenBank/DDBJ databases">
        <title>Mycena genomes resolve the evolution of fungal bioluminescence.</title>
        <authorList>
            <person name="Tsai I.J."/>
        </authorList>
    </citation>
    <scope>NUCLEOTIDE SEQUENCE</scope>
    <source>
        <strain evidence="10">CCC161011</strain>
    </source>
</reference>
<dbReference type="Proteomes" id="UP000620124">
    <property type="component" value="Unassembled WGS sequence"/>
</dbReference>
<evidence type="ECO:0000256" key="5">
    <source>
        <dbReference type="ARBA" id="ARBA00023002"/>
    </source>
</evidence>
<feature type="chain" id="PRO_5034674734" evidence="8">
    <location>
        <begin position="21"/>
        <end position="384"/>
    </location>
</feature>
<comment type="cofactor">
    <cofactor evidence="1">
        <name>heme b</name>
        <dbReference type="ChEBI" id="CHEBI:60344"/>
    </cofactor>
</comment>
<evidence type="ECO:0000256" key="1">
    <source>
        <dbReference type="ARBA" id="ARBA00001970"/>
    </source>
</evidence>
<keyword evidence="2 10" id="KW-0575">Peroxidase</keyword>
<feature type="signal peptide" evidence="8">
    <location>
        <begin position="1"/>
        <end position="20"/>
    </location>
</feature>
<evidence type="ECO:0000256" key="7">
    <source>
        <dbReference type="ARBA" id="ARBA00025795"/>
    </source>
</evidence>
<evidence type="ECO:0000256" key="3">
    <source>
        <dbReference type="ARBA" id="ARBA00022617"/>
    </source>
</evidence>
<evidence type="ECO:0000256" key="4">
    <source>
        <dbReference type="ARBA" id="ARBA00022723"/>
    </source>
</evidence>
<dbReference type="PROSITE" id="PS51405">
    <property type="entry name" value="HEME_HALOPEROXIDASE"/>
    <property type="match status" value="1"/>
</dbReference>
<feature type="domain" description="Heme haloperoxidase family profile" evidence="9">
    <location>
        <begin position="60"/>
        <end position="301"/>
    </location>
</feature>
<accession>A0A8H6XQW7</accession>
<organism evidence="10 11">
    <name type="scientific">Mycena venus</name>
    <dbReference type="NCBI Taxonomy" id="2733690"/>
    <lineage>
        <taxon>Eukaryota</taxon>
        <taxon>Fungi</taxon>
        <taxon>Dikarya</taxon>
        <taxon>Basidiomycota</taxon>
        <taxon>Agaricomycotina</taxon>
        <taxon>Agaricomycetes</taxon>
        <taxon>Agaricomycetidae</taxon>
        <taxon>Agaricales</taxon>
        <taxon>Marasmiineae</taxon>
        <taxon>Mycenaceae</taxon>
        <taxon>Mycena</taxon>
    </lineage>
</organism>
<keyword evidence="5" id="KW-0560">Oxidoreductase</keyword>
<dbReference type="EMBL" id="JACAZI010000014">
    <property type="protein sequence ID" value="KAF7344705.1"/>
    <property type="molecule type" value="Genomic_DNA"/>
</dbReference>
<dbReference type="InterPro" id="IPR036851">
    <property type="entry name" value="Chloroperoxidase-like_sf"/>
</dbReference>
<dbReference type="AlphaFoldDB" id="A0A8H6XQW7"/>
<dbReference type="PANTHER" id="PTHR33577">
    <property type="entry name" value="STERIGMATOCYSTIN BIOSYNTHESIS PEROXIDASE STCC-RELATED"/>
    <property type="match status" value="1"/>
</dbReference>
<gene>
    <name evidence="10" type="ORF">MVEN_01631000</name>
</gene>
<evidence type="ECO:0000259" key="9">
    <source>
        <dbReference type="PROSITE" id="PS51405"/>
    </source>
</evidence>
<dbReference type="GO" id="GO:0004601">
    <property type="term" value="F:peroxidase activity"/>
    <property type="evidence" value="ECO:0007669"/>
    <property type="project" value="UniProtKB-KW"/>
</dbReference>
<comment type="similarity">
    <text evidence="7">Belongs to the chloroperoxidase family.</text>
</comment>
<proteinExistence type="inferred from homology"/>
<keyword evidence="6" id="KW-0408">Iron</keyword>
<keyword evidence="4" id="KW-0479">Metal-binding</keyword>
<evidence type="ECO:0000256" key="2">
    <source>
        <dbReference type="ARBA" id="ARBA00022559"/>
    </source>
</evidence>
<dbReference type="Pfam" id="PF01328">
    <property type="entry name" value="Peroxidase_2"/>
    <property type="match status" value="1"/>
</dbReference>
<evidence type="ECO:0000313" key="11">
    <source>
        <dbReference type="Proteomes" id="UP000620124"/>
    </source>
</evidence>
<dbReference type="PANTHER" id="PTHR33577:SF16">
    <property type="entry name" value="HEME HALOPEROXIDASE FAMILY PROFILE DOMAIN-CONTAINING PROTEIN"/>
    <property type="match status" value="1"/>
</dbReference>
<evidence type="ECO:0000256" key="8">
    <source>
        <dbReference type="SAM" id="SignalP"/>
    </source>
</evidence>
<keyword evidence="11" id="KW-1185">Reference proteome</keyword>
<sequence length="384" mass="41136">MRSVSLLLLVVSPPFVAVNAWKNARNALSTPSDIQDGQTGVLMVLPPRQTDTGTKRIPDVDHPFIAPGPNDQRGPCPAMNTLANHGYISRNGITTFEEIILGSQEAFNLNRDMISGMVAGNMLTRGNPFVNKISIGGVSPIVPPLPGQIDGPETQGIAKHGRVEGDASMTRSDVHIGDNRNFNQTLWNTDLEILAQFGDDGPDGPATVFNLQTLTELVRQNLESDQLLDPEVYPTLKSGPLALKSLKFAVPIRRLNIVFGTTQQATKHIITSFFMNQTFPENWFRAASPVLGSPIPAQIAAALPEWVPGHNDENGVFVADPQAPAPFNISPGCANYWDVLTNAIPGPLANVTGVFKQNVDLLTGILFNGSGCAEPIAPAGPTNT</sequence>
<dbReference type="InterPro" id="IPR000028">
    <property type="entry name" value="Chloroperoxidase"/>
</dbReference>
<evidence type="ECO:0000313" key="10">
    <source>
        <dbReference type="EMBL" id="KAF7344705.1"/>
    </source>
</evidence>
<name>A0A8H6XQW7_9AGAR</name>
<protein>
    <submittedName>
        <fullName evidence="10">Cloroperoxidase</fullName>
    </submittedName>
</protein>
<dbReference type="GO" id="GO:0046872">
    <property type="term" value="F:metal ion binding"/>
    <property type="evidence" value="ECO:0007669"/>
    <property type="project" value="UniProtKB-KW"/>
</dbReference>
<keyword evidence="8" id="KW-0732">Signal</keyword>
<keyword evidence="3" id="KW-0349">Heme</keyword>
<comment type="caution">
    <text evidence="10">The sequence shown here is derived from an EMBL/GenBank/DDBJ whole genome shotgun (WGS) entry which is preliminary data.</text>
</comment>
<dbReference type="OrthoDB" id="2542103at2759"/>
<dbReference type="SUPFAM" id="SSF47571">
    <property type="entry name" value="Cloroperoxidase"/>
    <property type="match status" value="1"/>
</dbReference>
<evidence type="ECO:0000256" key="6">
    <source>
        <dbReference type="ARBA" id="ARBA00023004"/>
    </source>
</evidence>
<dbReference type="Gene3D" id="1.10.489.10">
    <property type="entry name" value="Chloroperoxidase-like"/>
    <property type="match status" value="1"/>
</dbReference>